<evidence type="ECO:0000256" key="1">
    <source>
        <dbReference type="SAM" id="MobiDB-lite"/>
    </source>
</evidence>
<reference evidence="3 4" key="1">
    <citation type="submission" date="2018-04" db="EMBL/GenBank/DDBJ databases">
        <authorList>
            <person name="Zhang X."/>
            <person name="Yuan J."/>
            <person name="Li F."/>
            <person name="Xiang J."/>
        </authorList>
    </citation>
    <scope>NUCLEOTIDE SEQUENCE [LARGE SCALE GENOMIC DNA]</scope>
    <source>
        <tissue evidence="3">Muscle</tissue>
    </source>
</reference>
<feature type="compositionally biased region" description="Pro residues" evidence="1">
    <location>
        <begin position="98"/>
        <end position="112"/>
    </location>
</feature>
<dbReference type="AlphaFoldDB" id="A0A3R7PCX5"/>
<comment type="caution">
    <text evidence="3">The sequence shown here is derived from an EMBL/GenBank/DDBJ whole genome shotgun (WGS) entry which is preliminary data.</text>
</comment>
<feature type="transmembrane region" description="Helical" evidence="2">
    <location>
        <begin position="254"/>
        <end position="279"/>
    </location>
</feature>
<keyword evidence="2" id="KW-1133">Transmembrane helix</keyword>
<feature type="region of interest" description="Disordered" evidence="1">
    <location>
        <begin position="92"/>
        <end position="137"/>
    </location>
</feature>
<organism evidence="3 4">
    <name type="scientific">Penaeus vannamei</name>
    <name type="common">Whiteleg shrimp</name>
    <name type="synonym">Litopenaeus vannamei</name>
    <dbReference type="NCBI Taxonomy" id="6689"/>
    <lineage>
        <taxon>Eukaryota</taxon>
        <taxon>Metazoa</taxon>
        <taxon>Ecdysozoa</taxon>
        <taxon>Arthropoda</taxon>
        <taxon>Crustacea</taxon>
        <taxon>Multicrustacea</taxon>
        <taxon>Malacostraca</taxon>
        <taxon>Eumalacostraca</taxon>
        <taxon>Eucarida</taxon>
        <taxon>Decapoda</taxon>
        <taxon>Dendrobranchiata</taxon>
        <taxon>Penaeoidea</taxon>
        <taxon>Penaeidae</taxon>
        <taxon>Penaeus</taxon>
    </lineage>
</organism>
<evidence type="ECO:0000313" key="4">
    <source>
        <dbReference type="Proteomes" id="UP000283509"/>
    </source>
</evidence>
<name>A0A3R7PCX5_PENVA</name>
<proteinExistence type="predicted"/>
<reference evidence="3 4" key="2">
    <citation type="submission" date="2019-01" db="EMBL/GenBank/DDBJ databases">
        <title>The decoding of complex shrimp genome reveals the adaptation for benthos swimmer, frequently molting mechanism and breeding impact on genome.</title>
        <authorList>
            <person name="Sun Y."/>
            <person name="Gao Y."/>
            <person name="Yu Y."/>
        </authorList>
    </citation>
    <scope>NUCLEOTIDE SEQUENCE [LARGE SCALE GENOMIC DNA]</scope>
    <source>
        <tissue evidence="3">Muscle</tissue>
    </source>
</reference>
<feature type="transmembrane region" description="Helical" evidence="2">
    <location>
        <begin position="325"/>
        <end position="350"/>
    </location>
</feature>
<dbReference type="Proteomes" id="UP000283509">
    <property type="component" value="Unassembled WGS sequence"/>
</dbReference>
<accession>A0A3R7PCX5</accession>
<keyword evidence="4" id="KW-1185">Reference proteome</keyword>
<gene>
    <name evidence="3" type="ORF">C7M84_024555</name>
</gene>
<protein>
    <submittedName>
        <fullName evidence="3">Uncharacterized protein</fullName>
    </submittedName>
</protein>
<keyword evidence="2" id="KW-0812">Transmembrane</keyword>
<keyword evidence="2" id="KW-0472">Membrane</keyword>
<evidence type="ECO:0000313" key="3">
    <source>
        <dbReference type="EMBL" id="ROT82263.1"/>
    </source>
</evidence>
<sequence length="403" mass="43556">MTAARDCPSCHVSAYLPSRRWISRPSRWHGCSHAITLSPSLLPFFLHSPAPLPCFSSVLPLPPSFPPISIPQVPSSSLLCLPPSSFTPSPFSNSPPSSLLPPSSPSPFPSSPPSLVSPCPPPPLAPSSSPASMTHGPELGFPTSALRSLGKRGPVLIGGSHAASPYTATVEGSGCRVFPSWLLFRVFCFPSKVPAVLGRGADGEAQIQKGNSSLNIRLESGSFLLYSRILVRSRSFSFSLIPVHSSSHSRSFPFSISLILILVPSPSFSFSFFSLILVIPSSHSRSFSFSLHLSHSRSFLFLLLLSHSRSFTFSLILVHSPSLSFSFILLLLLSPSRSFSFSLISFILLLSYSRLFSSFRLSLALIPPPLRSFPKCFWEQSPSALIGSSSTPALLGPRRWLAH</sequence>
<evidence type="ECO:0000256" key="2">
    <source>
        <dbReference type="SAM" id="Phobius"/>
    </source>
</evidence>
<dbReference type="EMBL" id="QCYY01000851">
    <property type="protein sequence ID" value="ROT82263.1"/>
    <property type="molecule type" value="Genomic_DNA"/>
</dbReference>